<sequence>MLLHIPDVLTPQQLADIRQRLDGADWVDGRQTVGDQGAQVKRNQQLADHSPLRQQLGAQIEAAVLGNPLFFAATLPLRLLPPRFNRYQGGGQYGFHVDGAVMQLAATAGSAASQLRSDVSCTLFLCEPDEYDGGELIISDTYGEHEVKLPAGDAVIYPSSSLHRVQPVSRGARLASFFWVQSMIRDDSQRRMLYEMDTCVQTLARTGADSAAVLQLTGIYHNLLRRWAEV</sequence>
<dbReference type="NCBIfam" id="NF003975">
    <property type="entry name" value="PRK05467.1-4"/>
    <property type="match status" value="1"/>
</dbReference>
<dbReference type="RefSeq" id="WP_057660333.1">
    <property type="nucleotide sequence ID" value="NZ_LDJL01000017.1"/>
</dbReference>
<dbReference type="Pfam" id="PF13640">
    <property type="entry name" value="2OG-FeII_Oxy_3"/>
    <property type="match status" value="1"/>
</dbReference>
<protein>
    <submittedName>
        <fullName evidence="9">Fe(II)-dependent oxygenase</fullName>
    </submittedName>
</protein>
<feature type="binding site" evidence="7">
    <location>
        <position position="98"/>
    </location>
    <ligand>
        <name>Fe cation</name>
        <dbReference type="ChEBI" id="CHEBI:24875"/>
    </ligand>
</feature>
<dbReference type="PATRIC" id="fig|344882.3.peg.1297"/>
<dbReference type="GO" id="GO:0006879">
    <property type="term" value="P:intracellular iron ion homeostasis"/>
    <property type="evidence" value="ECO:0007669"/>
    <property type="project" value="TreeGrafter"/>
</dbReference>
<dbReference type="Gene3D" id="4.10.860.20">
    <property type="entry name" value="Rabenosyn, Rab binding domain"/>
    <property type="match status" value="1"/>
</dbReference>
<keyword evidence="3 7" id="KW-0847">Vitamin C</keyword>
<evidence type="ECO:0000313" key="9">
    <source>
        <dbReference type="EMBL" id="KRG67997.1"/>
    </source>
</evidence>
<dbReference type="PANTHER" id="PTHR41536">
    <property type="entry name" value="PKHD-TYPE HYDROXYLASE YBIX"/>
    <property type="match status" value="1"/>
</dbReference>
<dbReference type="SMART" id="SM00702">
    <property type="entry name" value="P4Hc"/>
    <property type="match status" value="1"/>
</dbReference>
<comment type="cofactor">
    <cofactor evidence="7">
        <name>Fe(2+)</name>
        <dbReference type="ChEBI" id="CHEBI:29033"/>
    </cofactor>
    <text evidence="7">Binds 1 Fe(2+) ion per subunit.</text>
</comment>
<evidence type="ECO:0000256" key="3">
    <source>
        <dbReference type="ARBA" id="ARBA00022896"/>
    </source>
</evidence>
<dbReference type="EMBL" id="LDJL01000017">
    <property type="protein sequence ID" value="KRG67997.1"/>
    <property type="molecule type" value="Genomic_DNA"/>
</dbReference>
<dbReference type="GO" id="GO:0016706">
    <property type="term" value="F:2-oxoglutarate-dependent dioxygenase activity"/>
    <property type="evidence" value="ECO:0007669"/>
    <property type="project" value="UniProtKB-UniRule"/>
</dbReference>
<feature type="binding site" evidence="7">
    <location>
        <position position="173"/>
    </location>
    <ligand>
        <name>2-oxoglutarate</name>
        <dbReference type="ChEBI" id="CHEBI:16810"/>
    </ligand>
</feature>
<evidence type="ECO:0000256" key="2">
    <source>
        <dbReference type="ARBA" id="ARBA00022723"/>
    </source>
</evidence>
<gene>
    <name evidence="9" type="ORF">ABB29_14550</name>
</gene>
<dbReference type="PROSITE" id="PS51471">
    <property type="entry name" value="FE2OG_OXY"/>
    <property type="match status" value="1"/>
</dbReference>
<feature type="domain" description="Fe2OG dioxygenase" evidence="8">
    <location>
        <begin position="78"/>
        <end position="182"/>
    </location>
</feature>
<dbReference type="PANTHER" id="PTHR41536:SF1">
    <property type="entry name" value="PKHD-TYPE HYDROXYLASE YBIX"/>
    <property type="match status" value="1"/>
</dbReference>
<dbReference type="InterPro" id="IPR023550">
    <property type="entry name" value="PKHD_hydroxylase"/>
</dbReference>
<dbReference type="STRING" id="344882.ABB29_14550"/>
<dbReference type="AlphaFoldDB" id="A0A0R0CE22"/>
<dbReference type="GO" id="GO:0005506">
    <property type="term" value="F:iron ion binding"/>
    <property type="evidence" value="ECO:0007669"/>
    <property type="project" value="UniProtKB-UniRule"/>
</dbReference>
<dbReference type="GO" id="GO:0006974">
    <property type="term" value="P:DNA damage response"/>
    <property type="evidence" value="ECO:0007669"/>
    <property type="project" value="TreeGrafter"/>
</dbReference>
<name>A0A0R0CE22_9GAMM</name>
<keyword evidence="5 7" id="KW-0560">Oxidoreductase</keyword>
<dbReference type="HAMAP" id="MF_00657">
    <property type="entry name" value="Hydroxyl_YbiX"/>
    <property type="match status" value="1"/>
</dbReference>
<dbReference type="InterPro" id="IPR041097">
    <property type="entry name" value="PKHD_C"/>
</dbReference>
<dbReference type="InterPro" id="IPR005123">
    <property type="entry name" value="Oxoglu/Fe-dep_dioxygenase_dom"/>
</dbReference>
<dbReference type="Gene3D" id="2.60.120.620">
    <property type="entry name" value="q2cbj1_9rhob like domain"/>
    <property type="match status" value="1"/>
</dbReference>
<evidence type="ECO:0000256" key="5">
    <source>
        <dbReference type="ARBA" id="ARBA00023002"/>
    </source>
</evidence>
<evidence type="ECO:0000256" key="4">
    <source>
        <dbReference type="ARBA" id="ARBA00022964"/>
    </source>
</evidence>
<feature type="binding site" evidence="7">
    <location>
        <position position="96"/>
    </location>
    <ligand>
        <name>Fe cation</name>
        <dbReference type="ChEBI" id="CHEBI:24875"/>
    </ligand>
</feature>
<organism evidence="9 10">
    <name type="scientific">Pseudoxanthomonas dokdonensis</name>
    <dbReference type="NCBI Taxonomy" id="344882"/>
    <lineage>
        <taxon>Bacteria</taxon>
        <taxon>Pseudomonadati</taxon>
        <taxon>Pseudomonadota</taxon>
        <taxon>Gammaproteobacteria</taxon>
        <taxon>Lysobacterales</taxon>
        <taxon>Lysobacteraceae</taxon>
        <taxon>Pseudoxanthomonas</taxon>
    </lineage>
</organism>
<proteinExistence type="inferred from homology"/>
<comment type="caution">
    <text evidence="9">The sequence shown here is derived from an EMBL/GenBank/DDBJ whole genome shotgun (WGS) entry which is preliminary data.</text>
</comment>
<dbReference type="InterPro" id="IPR044862">
    <property type="entry name" value="Pro_4_hyd_alph_FE2OG_OXY"/>
</dbReference>
<dbReference type="GO" id="GO:0031418">
    <property type="term" value="F:L-ascorbic acid binding"/>
    <property type="evidence" value="ECO:0007669"/>
    <property type="project" value="UniProtKB-KW"/>
</dbReference>
<evidence type="ECO:0000256" key="6">
    <source>
        <dbReference type="ARBA" id="ARBA00023004"/>
    </source>
</evidence>
<accession>A0A0R0CE22</accession>
<feature type="binding site" evidence="7">
    <location>
        <position position="163"/>
    </location>
    <ligand>
        <name>Fe cation</name>
        <dbReference type="ChEBI" id="CHEBI:24875"/>
    </ligand>
</feature>
<evidence type="ECO:0000313" key="10">
    <source>
        <dbReference type="Proteomes" id="UP000052052"/>
    </source>
</evidence>
<dbReference type="Pfam" id="PF18331">
    <property type="entry name" value="PKHD_C"/>
    <property type="match status" value="1"/>
</dbReference>
<dbReference type="NCBIfam" id="NF003974">
    <property type="entry name" value="PRK05467.1-3"/>
    <property type="match status" value="1"/>
</dbReference>
<evidence type="ECO:0000256" key="1">
    <source>
        <dbReference type="ARBA" id="ARBA00001961"/>
    </source>
</evidence>
<dbReference type="InterPro" id="IPR006620">
    <property type="entry name" value="Pro_4_hyd_alph"/>
</dbReference>
<keyword evidence="4 7" id="KW-0223">Dioxygenase</keyword>
<keyword evidence="10" id="KW-1185">Reference proteome</keyword>
<comment type="cofactor">
    <cofactor evidence="1 7">
        <name>L-ascorbate</name>
        <dbReference type="ChEBI" id="CHEBI:38290"/>
    </cofactor>
</comment>
<dbReference type="OrthoDB" id="9812472at2"/>
<dbReference type="Proteomes" id="UP000052052">
    <property type="component" value="Unassembled WGS sequence"/>
</dbReference>
<reference evidence="9 10" key="1">
    <citation type="submission" date="2015-05" db="EMBL/GenBank/DDBJ databases">
        <title>Genome sequencing and analysis of members of genus Stenotrophomonas.</title>
        <authorList>
            <person name="Patil P.P."/>
            <person name="Midha S."/>
            <person name="Patil P.B."/>
        </authorList>
    </citation>
    <scope>NUCLEOTIDE SEQUENCE [LARGE SCALE GENOMIC DNA]</scope>
    <source>
        <strain evidence="9 10">DSM 21858</strain>
    </source>
</reference>
<dbReference type="SUPFAM" id="SSF51197">
    <property type="entry name" value="Clavaminate synthase-like"/>
    <property type="match status" value="1"/>
</dbReference>
<keyword evidence="6 7" id="KW-0408">Iron</keyword>
<evidence type="ECO:0000259" key="8">
    <source>
        <dbReference type="PROSITE" id="PS51471"/>
    </source>
</evidence>
<keyword evidence="2 7" id="KW-0479">Metal-binding</keyword>
<evidence type="ECO:0000256" key="7">
    <source>
        <dbReference type="HAMAP-Rule" id="MF_00657"/>
    </source>
</evidence>